<evidence type="ECO:0008006" key="3">
    <source>
        <dbReference type="Google" id="ProtNLM"/>
    </source>
</evidence>
<evidence type="ECO:0000313" key="2">
    <source>
        <dbReference type="Proteomes" id="UP000261360"/>
    </source>
</evidence>
<dbReference type="AlphaFoldDB" id="A0A3B4YRE7"/>
<dbReference type="GeneTree" id="ENSGT00940000166828"/>
<accession>A0A3B4YRE7</accession>
<name>A0A3B4YRE7_SERLL</name>
<reference evidence="1" key="1">
    <citation type="submission" date="2025-08" db="UniProtKB">
        <authorList>
            <consortium name="Ensembl"/>
        </authorList>
    </citation>
    <scope>IDENTIFICATION</scope>
</reference>
<organism evidence="1 2">
    <name type="scientific">Seriola lalandi dorsalis</name>
    <dbReference type="NCBI Taxonomy" id="1841481"/>
    <lineage>
        <taxon>Eukaryota</taxon>
        <taxon>Metazoa</taxon>
        <taxon>Chordata</taxon>
        <taxon>Craniata</taxon>
        <taxon>Vertebrata</taxon>
        <taxon>Euteleostomi</taxon>
        <taxon>Actinopterygii</taxon>
        <taxon>Neopterygii</taxon>
        <taxon>Teleostei</taxon>
        <taxon>Neoteleostei</taxon>
        <taxon>Acanthomorphata</taxon>
        <taxon>Carangaria</taxon>
        <taxon>Carangiformes</taxon>
        <taxon>Carangidae</taxon>
        <taxon>Seriola</taxon>
    </lineage>
</organism>
<sequence length="115" mass="13333">MENPVLEPRSERIARYKAERRRELAERFGNTEELPSKWVRRDDVKTDDRAKMSVAAKMSLFKELEKSAAPEASAFLKPRSGSVCHERRVRRGNDHRFLTQPITCEEMVAIGESEE</sequence>
<reference evidence="1" key="2">
    <citation type="submission" date="2025-09" db="UniProtKB">
        <authorList>
            <consortium name="Ensembl"/>
        </authorList>
    </citation>
    <scope>IDENTIFICATION</scope>
</reference>
<protein>
    <recommendedName>
        <fullName evidence="3">SVIL</fullName>
    </recommendedName>
</protein>
<keyword evidence="2" id="KW-1185">Reference proteome</keyword>
<evidence type="ECO:0000313" key="1">
    <source>
        <dbReference type="Ensembl" id="ENSSLDP00000030863.1"/>
    </source>
</evidence>
<dbReference type="Proteomes" id="UP000261360">
    <property type="component" value="Unplaced"/>
</dbReference>
<dbReference type="Ensembl" id="ENSSLDT00000031753.1">
    <property type="protein sequence ID" value="ENSSLDP00000030863.1"/>
    <property type="gene ID" value="ENSSLDG00000023753.1"/>
</dbReference>
<proteinExistence type="predicted"/>